<dbReference type="AlphaFoldDB" id="A0A3B0UGS9"/>
<dbReference type="SUPFAM" id="SSF82784">
    <property type="entry name" value="OsmC-like"/>
    <property type="match status" value="1"/>
</dbReference>
<gene>
    <name evidence="1" type="ORF">MNBD_BACTEROID06-1734</name>
</gene>
<dbReference type="EMBL" id="UOES01000389">
    <property type="protein sequence ID" value="VAW28350.1"/>
    <property type="molecule type" value="Genomic_DNA"/>
</dbReference>
<dbReference type="PANTHER" id="PTHR34352:SF1">
    <property type="entry name" value="PROTEIN YHFA"/>
    <property type="match status" value="1"/>
</dbReference>
<dbReference type="PANTHER" id="PTHR34352">
    <property type="entry name" value="PROTEIN YHFA"/>
    <property type="match status" value="1"/>
</dbReference>
<dbReference type="InterPro" id="IPR015946">
    <property type="entry name" value="KH_dom-like_a/b"/>
</dbReference>
<dbReference type="InterPro" id="IPR036102">
    <property type="entry name" value="OsmC/Ohrsf"/>
</dbReference>
<dbReference type="Gene3D" id="3.30.300.20">
    <property type="match status" value="1"/>
</dbReference>
<dbReference type="InterPro" id="IPR003718">
    <property type="entry name" value="OsmC/Ohr_fam"/>
</dbReference>
<protein>
    <submittedName>
        <fullName evidence="1">OsmC/Ohr family protein</fullName>
    </submittedName>
</protein>
<name>A0A3B0UGS9_9ZZZZ</name>
<organism evidence="1">
    <name type="scientific">hydrothermal vent metagenome</name>
    <dbReference type="NCBI Taxonomy" id="652676"/>
    <lineage>
        <taxon>unclassified sequences</taxon>
        <taxon>metagenomes</taxon>
        <taxon>ecological metagenomes</taxon>
    </lineage>
</organism>
<proteinExistence type="predicted"/>
<accession>A0A3B0UGS9</accession>
<dbReference type="Pfam" id="PF02566">
    <property type="entry name" value="OsmC"/>
    <property type="match status" value="1"/>
</dbReference>
<reference evidence="1" key="1">
    <citation type="submission" date="2018-06" db="EMBL/GenBank/DDBJ databases">
        <authorList>
            <person name="Zhirakovskaya E."/>
        </authorList>
    </citation>
    <scope>NUCLEOTIDE SEQUENCE</scope>
</reference>
<sequence length="141" mass="15892">MSKESILTKHTGGMSFETQFGNHKLIIDADPEFGGENKGPKPKPLVLNALTGCTGMDVVSLLTKMRVEFKDLEINVDAEMTEEHPKYYNKIHLIYAIKAKEADRAKVEKAVNYSQERYCGVSFMLSKSAELTYEIDMKPLD</sequence>
<evidence type="ECO:0000313" key="1">
    <source>
        <dbReference type="EMBL" id="VAW28350.1"/>
    </source>
</evidence>